<proteinExistence type="predicted"/>
<comment type="caution">
    <text evidence="1">The sequence shown here is derived from an EMBL/GenBank/DDBJ whole genome shotgun (WGS) entry which is preliminary data.</text>
</comment>
<protein>
    <submittedName>
        <fullName evidence="1">Uncharacterized protein</fullName>
    </submittedName>
</protein>
<gene>
    <name evidence="1" type="ORF">CEXT_353261</name>
</gene>
<evidence type="ECO:0000313" key="1">
    <source>
        <dbReference type="EMBL" id="GIY74582.1"/>
    </source>
</evidence>
<dbReference type="Proteomes" id="UP001054945">
    <property type="component" value="Unassembled WGS sequence"/>
</dbReference>
<sequence>MEVTQRIGTFDPNCLGVLDKLILTKKSKPLSLFLVTRNIVPNKSRMLPSQVSQVNPTFSFADAISNKARSIELNNFPSLDSNLNSQANR</sequence>
<evidence type="ECO:0000313" key="2">
    <source>
        <dbReference type="Proteomes" id="UP001054945"/>
    </source>
</evidence>
<accession>A0AAV4VW38</accession>
<reference evidence="1 2" key="1">
    <citation type="submission" date="2021-06" db="EMBL/GenBank/DDBJ databases">
        <title>Caerostris extrusa draft genome.</title>
        <authorList>
            <person name="Kono N."/>
            <person name="Arakawa K."/>
        </authorList>
    </citation>
    <scope>NUCLEOTIDE SEQUENCE [LARGE SCALE GENOMIC DNA]</scope>
</reference>
<dbReference type="AlphaFoldDB" id="A0AAV4VW38"/>
<organism evidence="1 2">
    <name type="scientific">Caerostris extrusa</name>
    <name type="common">Bark spider</name>
    <name type="synonym">Caerostris bankana</name>
    <dbReference type="NCBI Taxonomy" id="172846"/>
    <lineage>
        <taxon>Eukaryota</taxon>
        <taxon>Metazoa</taxon>
        <taxon>Ecdysozoa</taxon>
        <taxon>Arthropoda</taxon>
        <taxon>Chelicerata</taxon>
        <taxon>Arachnida</taxon>
        <taxon>Araneae</taxon>
        <taxon>Araneomorphae</taxon>
        <taxon>Entelegynae</taxon>
        <taxon>Araneoidea</taxon>
        <taxon>Araneidae</taxon>
        <taxon>Caerostris</taxon>
    </lineage>
</organism>
<name>A0AAV4VW38_CAEEX</name>
<dbReference type="EMBL" id="BPLR01015232">
    <property type="protein sequence ID" value="GIY74582.1"/>
    <property type="molecule type" value="Genomic_DNA"/>
</dbReference>
<keyword evidence="2" id="KW-1185">Reference proteome</keyword>